<accession>A0A5R9J4I2</accession>
<dbReference type="Pfam" id="PF06527">
    <property type="entry name" value="TniQ"/>
    <property type="match status" value="1"/>
</dbReference>
<dbReference type="AlphaFoldDB" id="A0A5R9J4I2"/>
<proteinExistence type="predicted"/>
<name>A0A5R9J4I2_9PROT</name>
<sequence length="470" mass="51268">MVCGDGRLPLRAAPVVGETILGFLVRLAERNGLHLGLPFARSLGIPFATLTMAATGEFDLAQLAIASQIPLSTLLAMTYRGEQGRPLSFRGRPVSRRALIFARRSFCPACLAEKPYHRDMWDLALSTACLRHRTLLSNECHACGKTTGWRDSSIRTCRCGFDLSRSPMQAIPDGALAAISEVHVLFGTDDVLDDPRSTPWPKVLRSLGAEEASSLMFHLGWYASSRSGIPRSLADPAFLDAVPSILTLGYQIGLDWPEAFHAFLSRCAALTPAEGRYGARRAFGPILGWMTSLDKGSPLSPLLWRELERFMASRPELRTKCPRLAPAPEAGSFLTLTQASRTLHRSVERVGPVLKRHGFFVESDGNGKGAPILLRKSDVERLAAELVGLEGKKAVQRRLSCSFETLERILKTGVLPPVDGVVAELSGKPRWRASDVQAFLKAFEEVPPQRDTMDPSPAAILLGRMAAPPA</sequence>
<dbReference type="OrthoDB" id="6917259at2"/>
<comment type="caution">
    <text evidence="2">The sequence shown here is derived from an EMBL/GenBank/DDBJ whole genome shotgun (WGS) entry which is preliminary data.</text>
</comment>
<evidence type="ECO:0000259" key="1">
    <source>
        <dbReference type="Pfam" id="PF06527"/>
    </source>
</evidence>
<dbReference type="EMBL" id="VCDI01000005">
    <property type="protein sequence ID" value="TLU71889.1"/>
    <property type="molecule type" value="Genomic_DNA"/>
</dbReference>
<organism evidence="2 3">
    <name type="scientific">Lichenicoccus roseus</name>
    <dbReference type="NCBI Taxonomy" id="2683649"/>
    <lineage>
        <taxon>Bacteria</taxon>
        <taxon>Pseudomonadati</taxon>
        <taxon>Pseudomonadota</taxon>
        <taxon>Alphaproteobacteria</taxon>
        <taxon>Acetobacterales</taxon>
        <taxon>Acetobacteraceae</taxon>
        <taxon>Lichenicoccus</taxon>
    </lineage>
</organism>
<dbReference type="RefSeq" id="WP_138326959.1">
    <property type="nucleotide sequence ID" value="NZ_VCDI01000005.1"/>
</dbReference>
<evidence type="ECO:0000313" key="2">
    <source>
        <dbReference type="EMBL" id="TLU71889.1"/>
    </source>
</evidence>
<dbReference type="Proteomes" id="UP000305654">
    <property type="component" value="Unassembled WGS sequence"/>
</dbReference>
<evidence type="ECO:0000313" key="3">
    <source>
        <dbReference type="Proteomes" id="UP000305654"/>
    </source>
</evidence>
<dbReference type="InterPro" id="IPR009492">
    <property type="entry name" value="TniQ"/>
</dbReference>
<gene>
    <name evidence="2" type="ORF">FE263_15695</name>
</gene>
<feature type="domain" description="TniQ" evidence="1">
    <location>
        <begin position="9"/>
        <end position="136"/>
    </location>
</feature>
<reference evidence="2 3" key="1">
    <citation type="submission" date="2019-05" db="EMBL/GenBank/DDBJ databases">
        <authorList>
            <person name="Pankratov T."/>
            <person name="Grouzdev D."/>
        </authorList>
    </citation>
    <scope>NUCLEOTIDE SEQUENCE [LARGE SCALE GENOMIC DNA]</scope>
    <source>
        <strain evidence="2 3">KEBCLARHB70R</strain>
    </source>
</reference>
<protein>
    <submittedName>
        <fullName evidence="2">TniQ family protein</fullName>
    </submittedName>
</protein>
<keyword evidence="3" id="KW-1185">Reference proteome</keyword>